<reference evidence="1 2" key="1">
    <citation type="submission" date="2020-05" db="EMBL/GenBank/DDBJ databases">
        <authorList>
            <person name="Campoy J."/>
            <person name="Schneeberger K."/>
            <person name="Spophaly S."/>
        </authorList>
    </citation>
    <scope>NUCLEOTIDE SEQUENCE [LARGE SCALE GENOMIC DNA]</scope>
    <source>
        <strain evidence="1">PruArmRojPasFocal</strain>
    </source>
</reference>
<sequence length="61" mass="7048">MSKSVASQAPKCLFCNGEMRIATSKTDKSRGRRFWKCNTSYVREHFTVLDFYGMMRSTMGI</sequence>
<name>A0A6J5ULX7_PRUAR</name>
<evidence type="ECO:0000313" key="2">
    <source>
        <dbReference type="Proteomes" id="UP000507222"/>
    </source>
</evidence>
<gene>
    <name evidence="1" type="ORF">CURHAP_LOCUS26329</name>
</gene>
<organism evidence="1 2">
    <name type="scientific">Prunus armeniaca</name>
    <name type="common">Apricot</name>
    <name type="synonym">Armeniaca vulgaris</name>
    <dbReference type="NCBI Taxonomy" id="36596"/>
    <lineage>
        <taxon>Eukaryota</taxon>
        <taxon>Viridiplantae</taxon>
        <taxon>Streptophyta</taxon>
        <taxon>Embryophyta</taxon>
        <taxon>Tracheophyta</taxon>
        <taxon>Spermatophyta</taxon>
        <taxon>Magnoliopsida</taxon>
        <taxon>eudicotyledons</taxon>
        <taxon>Gunneridae</taxon>
        <taxon>Pentapetalae</taxon>
        <taxon>rosids</taxon>
        <taxon>fabids</taxon>
        <taxon>Rosales</taxon>
        <taxon>Rosaceae</taxon>
        <taxon>Amygdaloideae</taxon>
        <taxon>Amygdaleae</taxon>
        <taxon>Prunus</taxon>
    </lineage>
</organism>
<accession>A0A6J5ULX7</accession>
<evidence type="ECO:0008006" key="3">
    <source>
        <dbReference type="Google" id="ProtNLM"/>
    </source>
</evidence>
<dbReference type="Proteomes" id="UP000507222">
    <property type="component" value="Unassembled WGS sequence"/>
</dbReference>
<dbReference type="AlphaFoldDB" id="A0A6J5ULX7"/>
<dbReference type="EMBL" id="CAEKDK010000004">
    <property type="protein sequence ID" value="CAB4276972.1"/>
    <property type="molecule type" value="Genomic_DNA"/>
</dbReference>
<evidence type="ECO:0000313" key="1">
    <source>
        <dbReference type="EMBL" id="CAB4276972.1"/>
    </source>
</evidence>
<proteinExistence type="predicted"/>
<protein>
    <recommendedName>
        <fullName evidence="3">Zinc finger GRF-type domain-containing protein</fullName>
    </recommendedName>
</protein>